<gene>
    <name evidence="2" type="ORF">GCM10023258_30270</name>
</gene>
<dbReference type="Proteomes" id="UP001500427">
    <property type="component" value="Unassembled WGS sequence"/>
</dbReference>
<feature type="region of interest" description="Disordered" evidence="1">
    <location>
        <begin position="39"/>
        <end position="61"/>
    </location>
</feature>
<comment type="caution">
    <text evidence="2">The sequence shown here is derived from an EMBL/GenBank/DDBJ whole genome shotgun (WGS) entry which is preliminary data.</text>
</comment>
<protein>
    <submittedName>
        <fullName evidence="2">Uncharacterized protein</fullName>
    </submittedName>
</protein>
<reference evidence="3" key="1">
    <citation type="journal article" date="2019" name="Int. J. Syst. Evol. Microbiol.">
        <title>The Global Catalogue of Microorganisms (GCM) 10K type strain sequencing project: providing services to taxonomists for standard genome sequencing and annotation.</title>
        <authorList>
            <consortium name="The Broad Institute Genomics Platform"/>
            <consortium name="The Broad Institute Genome Sequencing Center for Infectious Disease"/>
            <person name="Wu L."/>
            <person name="Ma J."/>
        </authorList>
    </citation>
    <scope>NUCLEOTIDE SEQUENCE [LARGE SCALE GENOMIC DNA]</scope>
    <source>
        <strain evidence="3">JCM 17687</strain>
    </source>
</reference>
<proteinExistence type="predicted"/>
<accession>A0ABP9JJC8</accession>
<organism evidence="2 3">
    <name type="scientific">Terrabacter aeriphilus</name>
    <dbReference type="NCBI Taxonomy" id="515662"/>
    <lineage>
        <taxon>Bacteria</taxon>
        <taxon>Bacillati</taxon>
        <taxon>Actinomycetota</taxon>
        <taxon>Actinomycetes</taxon>
        <taxon>Micrococcales</taxon>
        <taxon>Intrasporangiaceae</taxon>
        <taxon>Terrabacter</taxon>
    </lineage>
</organism>
<feature type="region of interest" description="Disordered" evidence="1">
    <location>
        <begin position="117"/>
        <end position="137"/>
    </location>
</feature>
<evidence type="ECO:0000313" key="3">
    <source>
        <dbReference type="Proteomes" id="UP001500427"/>
    </source>
</evidence>
<keyword evidence="3" id="KW-1185">Reference proteome</keyword>
<evidence type="ECO:0000313" key="2">
    <source>
        <dbReference type="EMBL" id="GAA5031797.1"/>
    </source>
</evidence>
<name>A0ABP9JJC8_9MICO</name>
<evidence type="ECO:0000256" key="1">
    <source>
        <dbReference type="SAM" id="MobiDB-lite"/>
    </source>
</evidence>
<dbReference type="EMBL" id="BAABIW010000018">
    <property type="protein sequence ID" value="GAA5031797.1"/>
    <property type="molecule type" value="Genomic_DNA"/>
</dbReference>
<sequence length="137" mass="14530">MQVRRPLCPICRTPMTEDDGTRTKKGDPVHAFCLEQARAAGAGSPASNRPAKVGTRPNTAGLTATRPGRCPICLRLFAVGTPIGKCVDGQWAHASCSAAQQAAARNKAAVLAGETYRSRRQTTWRRGASPGSSLRKT</sequence>